<feature type="domain" description="Erythromycin biosynthesis protein CIII-like C-terminal" evidence="2">
    <location>
        <begin position="412"/>
        <end position="466"/>
    </location>
</feature>
<evidence type="ECO:0000259" key="2">
    <source>
        <dbReference type="Pfam" id="PF06722"/>
    </source>
</evidence>
<dbReference type="Gene3D" id="3.40.50.2000">
    <property type="entry name" value="Glycogen Phosphorylase B"/>
    <property type="match status" value="2"/>
</dbReference>
<evidence type="ECO:0000256" key="1">
    <source>
        <dbReference type="ARBA" id="ARBA00022679"/>
    </source>
</evidence>
<dbReference type="Pfam" id="PF06722">
    <property type="entry name" value="EryCIII-like_C"/>
    <property type="match status" value="1"/>
</dbReference>
<gene>
    <name evidence="3" type="ORF">CSSPTR1EN2_LOCUS10595</name>
</gene>
<dbReference type="EMBL" id="OZ019910">
    <property type="protein sequence ID" value="CAK9211310.1"/>
    <property type="molecule type" value="Genomic_DNA"/>
</dbReference>
<proteinExistence type="predicted"/>
<keyword evidence="1" id="KW-0808">Transferase</keyword>
<reference evidence="3" key="1">
    <citation type="submission" date="2024-02" db="EMBL/GenBank/DDBJ databases">
        <authorList>
            <consortium name="ELIXIR-Norway"/>
            <consortium name="Elixir Norway"/>
        </authorList>
    </citation>
    <scope>NUCLEOTIDE SEQUENCE</scope>
</reference>
<organism evidence="3 4">
    <name type="scientific">Sphagnum troendelagicum</name>
    <dbReference type="NCBI Taxonomy" id="128251"/>
    <lineage>
        <taxon>Eukaryota</taxon>
        <taxon>Viridiplantae</taxon>
        <taxon>Streptophyta</taxon>
        <taxon>Embryophyta</taxon>
        <taxon>Bryophyta</taxon>
        <taxon>Sphagnophytina</taxon>
        <taxon>Sphagnopsida</taxon>
        <taxon>Sphagnales</taxon>
        <taxon>Sphagnaceae</taxon>
        <taxon>Sphagnum</taxon>
    </lineage>
</organism>
<evidence type="ECO:0000313" key="4">
    <source>
        <dbReference type="Proteomes" id="UP001497512"/>
    </source>
</evidence>
<protein>
    <recommendedName>
        <fullName evidence="2">Erythromycin biosynthesis protein CIII-like C-terminal domain-containing protein</fullName>
    </recommendedName>
</protein>
<dbReference type="PANTHER" id="PTHR48050:SF11">
    <property type="entry name" value="GLYCOSYLTRANSFERASE"/>
    <property type="match status" value="1"/>
</dbReference>
<accession>A0ABP0U2B9</accession>
<keyword evidence="4" id="KW-1185">Reference proteome</keyword>
<sequence length="536" mass="59521">MYKCNYVTHRDSRVAVFAFGTRGDVLPVAVVVAALAQAKKSLAITFITHAAHQNLQIHLSEAGVSFISISSPPVVPSPRSEGWQESESWKDTIEHAHREECIAAMENVMGFSSDASRDFLIFNFFALEGWHLAELYRVPCAVVAPYVVPYSAPTSFERQFRSMRPLLYNRLQAALPGEVGWGEVLHWMWPLFTERWAAWRSDRLHLSPCPLTDPVTELPNIQDWPSAAPLLYGFSQDVVECPVYWPTSVFVCGFWYAPMDWEVSETGDIMSKCAQLEPRMEPSLSRCLETGLTTNGCPFVPPVKLHLFLSNERGQEQHLQSSRPPIFVGLSSIGSMGFMTNPEGMLKVLKAVLEATNNRAVLLTAAYPPLDLAIITTFEHEITQHLLPQVNGKFMLKEGVAIFNKRLFCTSGSVPYIWLLPKCLMAIHHGGSGTTAASLCAGVPQIICPFVLDQFYWAERMAWLGVAPPPLRPEHLIVNVHGSVEDYNEAVRVVSCAIAKACKTEMRACASNLGKKIRSEDGTGTAVRILSERICA</sequence>
<name>A0ABP0U2B9_9BRYO</name>
<dbReference type="SUPFAM" id="SSF53756">
    <property type="entry name" value="UDP-Glycosyltransferase/glycogen phosphorylase"/>
    <property type="match status" value="1"/>
</dbReference>
<dbReference type="InterPro" id="IPR002213">
    <property type="entry name" value="UDP_glucos_trans"/>
</dbReference>
<dbReference type="InterPro" id="IPR010610">
    <property type="entry name" value="EryCIII-like_C"/>
</dbReference>
<dbReference type="Proteomes" id="UP001497512">
    <property type="component" value="Chromosome 18"/>
</dbReference>
<evidence type="ECO:0000313" key="3">
    <source>
        <dbReference type="EMBL" id="CAK9211310.1"/>
    </source>
</evidence>
<dbReference type="CDD" id="cd03784">
    <property type="entry name" value="GT1_Gtf-like"/>
    <property type="match status" value="1"/>
</dbReference>
<dbReference type="PANTHER" id="PTHR48050">
    <property type="entry name" value="STEROL 3-BETA-GLUCOSYLTRANSFERASE"/>
    <property type="match status" value="1"/>
</dbReference>
<dbReference type="InterPro" id="IPR050426">
    <property type="entry name" value="Glycosyltransferase_28"/>
</dbReference>